<dbReference type="EMBL" id="JAMKFE010000004">
    <property type="protein sequence ID" value="MCM5679424.1"/>
    <property type="molecule type" value="Genomic_DNA"/>
</dbReference>
<dbReference type="PANTHER" id="PTHR30033">
    <property type="entry name" value="FLAGELLAR HOOK-ASSOCIATED PROTEIN 1"/>
    <property type="match status" value="1"/>
</dbReference>
<evidence type="ECO:0000313" key="12">
    <source>
        <dbReference type="Proteomes" id="UP001165541"/>
    </source>
</evidence>
<name>A0ABT0YLX0_9BURK</name>
<comment type="caution">
    <text evidence="11">The sequence shown here is derived from an EMBL/GenBank/DDBJ whole genome shotgun (WGS) entry which is preliminary data.</text>
</comment>
<dbReference type="InterPro" id="IPR002371">
    <property type="entry name" value="FlgK"/>
</dbReference>
<evidence type="ECO:0000313" key="11">
    <source>
        <dbReference type="EMBL" id="MCM5679424.1"/>
    </source>
</evidence>
<dbReference type="SUPFAM" id="SSF64518">
    <property type="entry name" value="Phase 1 flagellin"/>
    <property type="match status" value="2"/>
</dbReference>
<dbReference type="PANTHER" id="PTHR30033:SF1">
    <property type="entry name" value="FLAGELLAR HOOK-ASSOCIATED PROTEIN 1"/>
    <property type="match status" value="1"/>
</dbReference>
<dbReference type="InterPro" id="IPR053927">
    <property type="entry name" value="FlgK_helical"/>
</dbReference>
<dbReference type="InterPro" id="IPR010930">
    <property type="entry name" value="Flg_bb/hook_C_dom"/>
</dbReference>
<dbReference type="PRINTS" id="PR01005">
    <property type="entry name" value="FLGHOOKAP1"/>
</dbReference>
<sequence length="635" mass="66047">MAGMINLGTRAMYAAQAQLNTAAANISNANTPGYSRQTVQLETAGGQFSGAGFFGNGVNITTVTRSHDAFLTREAATTQAVASMDTARLTQLQRLEQVFDLGEAGLGYAAGQVLNAFTDLASKPGDSSARQVALSRMEELASRFRSASEELTSLQAGVTQELKTSVAAANELGRRIADLNQQIARVKGLGHEPNDLLDQRDQLVRELNKYVQVTQIPADDGTVGLFLGGGQRFVLGNNALELRAIPDEYDASITRLGVREGGVDRVVPEAALTGGSITGLLRFQRNDLAAAQNELGRLALAFSSAINGQHALGLDQNGNPGAALFSTDPPRALPNVNNTGSASVGLAVTSANLLRASDYELRYQGGAWQITRLSDGASSPYTPGAEFDGVTITVPSGTPAEGDRFLLQATRLAARDVQRELADPRGLAVASPVIATVNVDNAGTAAITSLIPKQADANLAQPIELTFTSPTTFTISGTVTGAPSMTLTPGEPIVINGWELRLSGTPQAGDRVRIDPATVTPSNNGNALGMLALRDAPMVGQQLSGGVPTGGETVTDAYASVMASVGIRVQGAKASAEMSQAIANDADAARTSVAGVNLDEEAARLIQFQQSYQAAAKVLQIAQSVFDTLLQTAAG</sequence>
<comment type="similarity">
    <text evidence="3">Belongs to the flagella basal body rod proteins family.</text>
</comment>
<evidence type="ECO:0000256" key="6">
    <source>
        <dbReference type="ARBA" id="ARBA00023143"/>
    </source>
</evidence>
<dbReference type="InterPro" id="IPR019776">
    <property type="entry name" value="Flagellar_basal_body_rod_CS"/>
</dbReference>
<evidence type="ECO:0000259" key="9">
    <source>
        <dbReference type="Pfam" id="PF21158"/>
    </source>
</evidence>
<evidence type="ECO:0000256" key="3">
    <source>
        <dbReference type="ARBA" id="ARBA00009677"/>
    </source>
</evidence>
<dbReference type="RefSeq" id="WP_251777635.1">
    <property type="nucleotide sequence ID" value="NZ_JAMKFE010000004.1"/>
</dbReference>
<dbReference type="PROSITE" id="PS00588">
    <property type="entry name" value="FLAGELLA_BB_ROD"/>
    <property type="match status" value="1"/>
</dbReference>
<dbReference type="Proteomes" id="UP001165541">
    <property type="component" value="Unassembled WGS sequence"/>
</dbReference>
<keyword evidence="11" id="KW-0282">Flagellum</keyword>
<evidence type="ECO:0000256" key="1">
    <source>
        <dbReference type="ARBA" id="ARBA00004365"/>
    </source>
</evidence>
<feature type="domain" description="Flagellar hook-associated protein FlgK helical" evidence="10">
    <location>
        <begin position="92"/>
        <end position="325"/>
    </location>
</feature>
<dbReference type="Pfam" id="PF06429">
    <property type="entry name" value="Flg_bbr_C"/>
    <property type="match status" value="1"/>
</dbReference>
<keyword evidence="11" id="KW-0969">Cilium</keyword>
<evidence type="ECO:0000259" key="8">
    <source>
        <dbReference type="Pfam" id="PF06429"/>
    </source>
</evidence>
<evidence type="ECO:0000259" key="10">
    <source>
        <dbReference type="Pfam" id="PF22638"/>
    </source>
</evidence>
<proteinExistence type="inferred from homology"/>
<dbReference type="Pfam" id="PF21158">
    <property type="entry name" value="flgK_1st_1"/>
    <property type="match status" value="1"/>
</dbReference>
<keyword evidence="12" id="KW-1185">Reference proteome</keyword>
<keyword evidence="5" id="KW-0964">Secreted</keyword>
<dbReference type="InterPro" id="IPR049119">
    <property type="entry name" value="FlgK_D2-like"/>
</dbReference>
<dbReference type="InterPro" id="IPR001444">
    <property type="entry name" value="Flag_bb_rod_N"/>
</dbReference>
<evidence type="ECO:0000259" key="7">
    <source>
        <dbReference type="Pfam" id="PF00460"/>
    </source>
</evidence>
<feature type="domain" description="Flagellar hook-associated protein 1 D2-like" evidence="9">
    <location>
        <begin position="335"/>
        <end position="408"/>
    </location>
</feature>
<feature type="domain" description="Flagellar basal body rod protein N-terminal" evidence="7">
    <location>
        <begin position="5"/>
        <end position="34"/>
    </location>
</feature>
<protein>
    <recommendedName>
        <fullName evidence="4">Flagellar hook-associated protein 1</fullName>
    </recommendedName>
</protein>
<dbReference type="Pfam" id="PF22638">
    <property type="entry name" value="FlgK_D1"/>
    <property type="match status" value="1"/>
</dbReference>
<keyword evidence="11" id="KW-0966">Cell projection</keyword>
<accession>A0ABT0YLX0</accession>
<evidence type="ECO:0000256" key="4">
    <source>
        <dbReference type="ARBA" id="ARBA00016244"/>
    </source>
</evidence>
<reference evidence="11" key="1">
    <citation type="submission" date="2022-05" db="EMBL/GenBank/DDBJ databases">
        <title>Schlegelella sp. nov., isolated from mangrove soil.</title>
        <authorList>
            <person name="Liu Y."/>
            <person name="Ge X."/>
            <person name="Liu W."/>
        </authorList>
    </citation>
    <scope>NUCLEOTIDE SEQUENCE</scope>
    <source>
        <strain evidence="11">S2-27</strain>
    </source>
</reference>
<keyword evidence="6" id="KW-0975">Bacterial flagellum</keyword>
<gene>
    <name evidence="11" type="primary">flgK</name>
    <name evidence="11" type="ORF">M8A51_07755</name>
</gene>
<evidence type="ECO:0000256" key="5">
    <source>
        <dbReference type="ARBA" id="ARBA00022525"/>
    </source>
</evidence>
<feature type="domain" description="Flagellar basal-body/hook protein C-terminal" evidence="8">
    <location>
        <begin position="594"/>
        <end position="631"/>
    </location>
</feature>
<dbReference type="NCBIfam" id="TIGR02492">
    <property type="entry name" value="flgK_ends"/>
    <property type="match status" value="1"/>
</dbReference>
<comment type="subcellular location">
    <subcellularLocation>
        <location evidence="1">Bacterial flagellum</location>
    </subcellularLocation>
    <subcellularLocation>
        <location evidence="2">Secreted</location>
    </subcellularLocation>
</comment>
<evidence type="ECO:0000256" key="2">
    <source>
        <dbReference type="ARBA" id="ARBA00004613"/>
    </source>
</evidence>
<dbReference type="Pfam" id="PF00460">
    <property type="entry name" value="Flg_bb_rod"/>
    <property type="match status" value="1"/>
</dbReference>
<organism evidence="11 12">
    <name type="scientific">Caldimonas mangrovi</name>
    <dbReference type="NCBI Taxonomy" id="2944811"/>
    <lineage>
        <taxon>Bacteria</taxon>
        <taxon>Pseudomonadati</taxon>
        <taxon>Pseudomonadota</taxon>
        <taxon>Betaproteobacteria</taxon>
        <taxon>Burkholderiales</taxon>
        <taxon>Sphaerotilaceae</taxon>
        <taxon>Caldimonas</taxon>
    </lineage>
</organism>